<dbReference type="EMBL" id="AJWK01018419">
    <property type="status" value="NOT_ANNOTATED_CDS"/>
    <property type="molecule type" value="Genomic_DNA"/>
</dbReference>
<evidence type="ECO:0000313" key="7">
    <source>
        <dbReference type="Proteomes" id="UP000092461"/>
    </source>
</evidence>
<dbReference type="InterPro" id="IPR001565">
    <property type="entry name" value="Synaptotagmin"/>
</dbReference>
<dbReference type="GO" id="GO:0005509">
    <property type="term" value="F:calcium ion binding"/>
    <property type="evidence" value="ECO:0007669"/>
    <property type="project" value="TreeGrafter"/>
</dbReference>
<dbReference type="Proteomes" id="UP000092461">
    <property type="component" value="Unassembled WGS sequence"/>
</dbReference>
<dbReference type="GO" id="GO:0030276">
    <property type="term" value="F:clathrin binding"/>
    <property type="evidence" value="ECO:0007669"/>
    <property type="project" value="TreeGrafter"/>
</dbReference>
<sequence>MIVSSAVLGAAAGTGLALLVAMTIVVYRYYQVRRRGKEWAELECCSTKNSTSTESFFSRREKKDISQDCAVPKESHAVQPPIAVPGHTVNMDVLKGSLDMSPSPVHLQHQSKSFPPRLTRTPSDCAVPKESHAVQPPIAVPGHTVNMDVLKGSLDMSPSPVHLQHQSKSFPPRLTRTPSGHRGSSPQIRAFAPDGRSTLPGEHAPLQYSRSPSPLRAISLDARSTVASEPNDMRTSSPSQCSLASLASTSGSAVCLTPKIGRCLSPLMIPPRTPVGVDTGCGPASPLGALQPDLYTRQEGPIYLTGPDTTQALGRLHMRLKYDSNLSDLAVHLIEAHNLCPSENGGFRDPYVRLFLLPEVDQRKRQTTIFRGESNPYFDQHFKFPVSRDQLQGKELVLQVLDYDRYSHNDVVGEVKITIDELDLTKSVEIWGDLLKGKKPPEERPELLVSLNYLPQAERLTVVMMKAKNLDTVQEPYVKLYLIHNGKRIKKKKTGMGKSNDPQNPIWNEAFTFNIPQANISQSAIEMYVITSAGEANAIGSCGVGPQENGPGRQHWQDMIRNARKPIAMWHFIR</sequence>
<dbReference type="FunFam" id="2.60.40.150:FF:000180">
    <property type="entry name" value="synaptotagmin-5 isoform X2"/>
    <property type="match status" value="1"/>
</dbReference>
<dbReference type="EMBL" id="AJWK01018421">
    <property type="status" value="NOT_ANNOTATED_CDS"/>
    <property type="molecule type" value="Genomic_DNA"/>
</dbReference>
<dbReference type="EMBL" id="AJWK01018416">
    <property type="status" value="NOT_ANNOTATED_CDS"/>
    <property type="molecule type" value="Genomic_DNA"/>
</dbReference>
<keyword evidence="1" id="KW-0677">Repeat</keyword>
<dbReference type="PROSITE" id="PS50004">
    <property type="entry name" value="C2"/>
    <property type="match status" value="2"/>
</dbReference>
<dbReference type="EMBL" id="AJWK01018420">
    <property type="status" value="NOT_ANNOTATED_CDS"/>
    <property type="molecule type" value="Genomic_DNA"/>
</dbReference>
<dbReference type="CDD" id="cd00276">
    <property type="entry name" value="C2B_Synaptotagmin"/>
    <property type="match status" value="1"/>
</dbReference>
<dbReference type="EMBL" id="AJWK01018412">
    <property type="status" value="NOT_ANNOTATED_CDS"/>
    <property type="molecule type" value="Genomic_DNA"/>
</dbReference>
<protein>
    <submittedName>
        <fullName evidence="5">Putative ca2+-dependent phospholipid-binding protein synaptotagmin</fullName>
    </submittedName>
</protein>
<organism evidence="6 7">
    <name type="scientific">Lutzomyia longipalpis</name>
    <name type="common">Sand fly</name>
    <dbReference type="NCBI Taxonomy" id="7200"/>
    <lineage>
        <taxon>Eukaryota</taxon>
        <taxon>Metazoa</taxon>
        <taxon>Ecdysozoa</taxon>
        <taxon>Arthropoda</taxon>
        <taxon>Hexapoda</taxon>
        <taxon>Insecta</taxon>
        <taxon>Pterygota</taxon>
        <taxon>Neoptera</taxon>
        <taxon>Endopterygota</taxon>
        <taxon>Diptera</taxon>
        <taxon>Nematocera</taxon>
        <taxon>Psychodoidea</taxon>
        <taxon>Psychodidae</taxon>
        <taxon>Lutzomyia</taxon>
        <taxon>Lutzomyia</taxon>
    </lineage>
</organism>
<dbReference type="EMBL" id="AJWK01018415">
    <property type="status" value="NOT_ANNOTATED_CDS"/>
    <property type="molecule type" value="Genomic_DNA"/>
</dbReference>
<dbReference type="AlphaFoldDB" id="A0A1B0CM95"/>
<dbReference type="GO" id="GO:0070382">
    <property type="term" value="C:exocytic vesicle"/>
    <property type="evidence" value="ECO:0007669"/>
    <property type="project" value="TreeGrafter"/>
</dbReference>
<dbReference type="PRINTS" id="PR00399">
    <property type="entry name" value="SYNAPTOTAGMN"/>
</dbReference>
<evidence type="ECO:0000256" key="3">
    <source>
        <dbReference type="SAM" id="Phobius"/>
    </source>
</evidence>
<accession>A0A1B0CM95</accession>
<dbReference type="EMBL" id="AJWK01018414">
    <property type="status" value="NOT_ANNOTATED_CDS"/>
    <property type="molecule type" value="Genomic_DNA"/>
</dbReference>
<dbReference type="EMBL" id="AJWK01018418">
    <property type="status" value="NOT_ANNOTATED_CDS"/>
    <property type="molecule type" value="Genomic_DNA"/>
</dbReference>
<keyword evidence="3" id="KW-1133">Transmembrane helix</keyword>
<dbReference type="EMBL" id="AJWK01018413">
    <property type="status" value="NOT_ANNOTATED_CDS"/>
    <property type="molecule type" value="Genomic_DNA"/>
</dbReference>
<dbReference type="EMBL" id="GITU01001208">
    <property type="protein sequence ID" value="MBC1169911.1"/>
    <property type="molecule type" value="Transcribed_RNA"/>
</dbReference>
<keyword evidence="3" id="KW-0812">Transmembrane</keyword>
<dbReference type="SMART" id="SM00239">
    <property type="entry name" value="C2"/>
    <property type="match status" value="2"/>
</dbReference>
<dbReference type="SUPFAM" id="SSF49562">
    <property type="entry name" value="C2 domain (Calcium/lipid-binding domain, CaLB)"/>
    <property type="match status" value="2"/>
</dbReference>
<dbReference type="GO" id="GO:0005886">
    <property type="term" value="C:plasma membrane"/>
    <property type="evidence" value="ECO:0007669"/>
    <property type="project" value="TreeGrafter"/>
</dbReference>
<reference evidence="6" key="3">
    <citation type="submission" date="2020-05" db="UniProtKB">
        <authorList>
            <consortium name="EnsemblMetazoa"/>
        </authorList>
    </citation>
    <scope>IDENTIFICATION</scope>
    <source>
        <strain evidence="6">Jacobina</strain>
    </source>
</reference>
<dbReference type="GO" id="GO:0001786">
    <property type="term" value="F:phosphatidylserine binding"/>
    <property type="evidence" value="ECO:0007669"/>
    <property type="project" value="TreeGrafter"/>
</dbReference>
<feature type="domain" description="C2" evidence="4">
    <location>
        <begin position="312"/>
        <end position="432"/>
    </location>
</feature>
<dbReference type="GO" id="GO:0017156">
    <property type="term" value="P:calcium-ion regulated exocytosis"/>
    <property type="evidence" value="ECO:0007669"/>
    <property type="project" value="TreeGrafter"/>
</dbReference>
<feature type="domain" description="C2" evidence="4">
    <location>
        <begin position="443"/>
        <end position="571"/>
    </location>
</feature>
<feature type="region of interest" description="Disordered" evidence="2">
    <location>
        <begin position="155"/>
        <end position="213"/>
    </location>
</feature>
<dbReference type="GO" id="GO:0000149">
    <property type="term" value="F:SNARE binding"/>
    <property type="evidence" value="ECO:0007669"/>
    <property type="project" value="TreeGrafter"/>
</dbReference>
<keyword evidence="7" id="KW-1185">Reference proteome</keyword>
<dbReference type="VEuPathDB" id="VectorBase:LLONM1_006508"/>
<dbReference type="EnsemblMetazoa" id="LLOJ005783-RA">
    <property type="protein sequence ID" value="LLOJ005783-PA"/>
    <property type="gene ID" value="LLOJ005783"/>
</dbReference>
<dbReference type="GO" id="GO:0005544">
    <property type="term" value="F:calcium-dependent phospholipid binding"/>
    <property type="evidence" value="ECO:0007669"/>
    <property type="project" value="TreeGrafter"/>
</dbReference>
<name>A0A1B0CM95_LUTLO</name>
<dbReference type="Pfam" id="PF00168">
    <property type="entry name" value="C2"/>
    <property type="match status" value="2"/>
</dbReference>
<reference evidence="7" key="1">
    <citation type="submission" date="2012-05" db="EMBL/GenBank/DDBJ databases">
        <title>Whole Genome Assembly of Lutzomyia longipalpis.</title>
        <authorList>
            <person name="Richards S."/>
            <person name="Qu C."/>
            <person name="Dillon R."/>
            <person name="Worley K."/>
            <person name="Scherer S."/>
            <person name="Batterton M."/>
            <person name="Taylor A."/>
            <person name="Hawes A."/>
            <person name="Hernandez B."/>
            <person name="Kovar C."/>
            <person name="Mandapat C."/>
            <person name="Pham C."/>
            <person name="Qu C."/>
            <person name="Jing C."/>
            <person name="Bess C."/>
            <person name="Bandaranaike D."/>
            <person name="Ngo D."/>
            <person name="Ongeri F."/>
            <person name="Arias F."/>
            <person name="Lara F."/>
            <person name="Weissenberger G."/>
            <person name="Kamau G."/>
            <person name="Han H."/>
            <person name="Shen H."/>
            <person name="Dinh H."/>
            <person name="Khalil I."/>
            <person name="Jones J."/>
            <person name="Shafer J."/>
            <person name="Jayaseelan J."/>
            <person name="Quiroz J."/>
            <person name="Blankenburg K."/>
            <person name="Nguyen L."/>
            <person name="Jackson L."/>
            <person name="Francisco L."/>
            <person name="Tang L.-Y."/>
            <person name="Pu L.-L."/>
            <person name="Perales L."/>
            <person name="Lorensuhewa L."/>
            <person name="Munidasa M."/>
            <person name="Coyle M."/>
            <person name="Taylor M."/>
            <person name="Puazo M."/>
            <person name="Firestine M."/>
            <person name="Scheel M."/>
            <person name="Javaid M."/>
            <person name="Wang M."/>
            <person name="Li M."/>
            <person name="Tabassum N."/>
            <person name="Saada N."/>
            <person name="Osuji N."/>
            <person name="Aqrawi P."/>
            <person name="Fu Q."/>
            <person name="Thornton R."/>
            <person name="Raj R."/>
            <person name="Goodspeed R."/>
            <person name="Mata R."/>
            <person name="Najjar R."/>
            <person name="Gubbala S."/>
            <person name="Lee S."/>
            <person name="Denson S."/>
            <person name="Patil S."/>
            <person name="Macmil S."/>
            <person name="Qi S."/>
            <person name="Matskevitch T."/>
            <person name="Palculict T."/>
            <person name="Mathew T."/>
            <person name="Vee V."/>
            <person name="Velamala V."/>
            <person name="Korchina V."/>
            <person name="Cai W."/>
            <person name="Liu W."/>
            <person name="Dai W."/>
            <person name="Zou X."/>
            <person name="Zhu Y."/>
            <person name="Zhang Y."/>
            <person name="Wu Y.-Q."/>
            <person name="Xin Y."/>
            <person name="Nazarath L."/>
            <person name="Kovar C."/>
            <person name="Han Y."/>
            <person name="Muzny D."/>
            <person name="Gibbs R."/>
        </authorList>
    </citation>
    <scope>NUCLEOTIDE SEQUENCE [LARGE SCALE GENOMIC DNA]</scope>
    <source>
        <strain evidence="7">Jacobina</strain>
    </source>
</reference>
<dbReference type="VEuPathDB" id="VectorBase:LLOJ005783"/>
<dbReference type="PANTHER" id="PTHR10024:SF378">
    <property type="entry name" value="SYNAPTOTAGMIN BETA, ISOFORM D"/>
    <property type="match status" value="1"/>
</dbReference>
<evidence type="ECO:0000259" key="4">
    <source>
        <dbReference type="PROSITE" id="PS50004"/>
    </source>
</evidence>
<dbReference type="PANTHER" id="PTHR10024">
    <property type="entry name" value="SYNAPTOTAGMIN"/>
    <property type="match status" value="1"/>
</dbReference>
<feature type="compositionally biased region" description="Polar residues" evidence="2">
    <location>
        <begin position="176"/>
        <end position="187"/>
    </location>
</feature>
<evidence type="ECO:0000313" key="6">
    <source>
        <dbReference type="EnsemblMetazoa" id="LLOJ005783-PA"/>
    </source>
</evidence>
<dbReference type="InterPro" id="IPR035892">
    <property type="entry name" value="C2_domain_sf"/>
</dbReference>
<dbReference type="EMBL" id="AJWK01018417">
    <property type="status" value="NOT_ANNOTATED_CDS"/>
    <property type="molecule type" value="Genomic_DNA"/>
</dbReference>
<dbReference type="Gene3D" id="2.60.40.150">
    <property type="entry name" value="C2 domain"/>
    <property type="match status" value="2"/>
</dbReference>
<feature type="transmembrane region" description="Helical" evidence="3">
    <location>
        <begin position="6"/>
        <end position="27"/>
    </location>
</feature>
<dbReference type="InterPro" id="IPR000008">
    <property type="entry name" value="C2_dom"/>
</dbReference>
<evidence type="ECO:0000256" key="2">
    <source>
        <dbReference type="SAM" id="MobiDB-lite"/>
    </source>
</evidence>
<reference evidence="5" key="2">
    <citation type="journal article" date="2020" name="BMC">
        <title>Leishmania infection induces a limited differential gene expression in the sand fly midgut.</title>
        <authorList>
            <person name="Coutinho-Abreu I.V."/>
            <person name="Serafim T.D."/>
            <person name="Meneses C."/>
            <person name="Kamhawi S."/>
            <person name="Oliveira F."/>
            <person name="Valenzuela J.G."/>
        </authorList>
    </citation>
    <scope>NUCLEOTIDE SEQUENCE</scope>
    <source>
        <strain evidence="5">Jacobina</strain>
        <tissue evidence="5">Midgut</tissue>
    </source>
</reference>
<evidence type="ECO:0000256" key="1">
    <source>
        <dbReference type="ARBA" id="ARBA00022737"/>
    </source>
</evidence>
<keyword evidence="3" id="KW-0472">Membrane</keyword>
<evidence type="ECO:0000313" key="5">
    <source>
        <dbReference type="EMBL" id="MBC1169911.1"/>
    </source>
</evidence>
<proteinExistence type="predicted"/>
<dbReference type="FunFam" id="2.60.40.150:FF:000179">
    <property type="entry name" value="synaptotagmin-5 isoform X2"/>
    <property type="match status" value="1"/>
</dbReference>